<feature type="compositionally biased region" description="Basic residues" evidence="9">
    <location>
        <begin position="371"/>
        <end position="380"/>
    </location>
</feature>
<evidence type="ECO:0000256" key="3">
    <source>
        <dbReference type="ARBA" id="ARBA00010306"/>
    </source>
</evidence>
<evidence type="ECO:0000259" key="11">
    <source>
        <dbReference type="PROSITE" id="PS51061"/>
    </source>
</evidence>
<dbReference type="PROSITE" id="PS51061">
    <property type="entry name" value="R3H"/>
    <property type="match status" value="1"/>
</dbReference>
<dbReference type="Pfam" id="PF01585">
    <property type="entry name" value="G-patch"/>
    <property type="match status" value="1"/>
</dbReference>
<comment type="caution">
    <text evidence="12">The sequence shown here is derived from an EMBL/GenBank/DDBJ whole genome shotgun (WGS) entry which is preliminary data.</text>
</comment>
<feature type="region of interest" description="Disordered" evidence="9">
    <location>
        <begin position="1"/>
        <end position="74"/>
    </location>
</feature>
<comment type="subcellular location">
    <subcellularLocation>
        <location evidence="2">Cytoplasm</location>
    </subcellularLocation>
    <subcellularLocation>
        <location evidence="1">Nucleus</location>
    </subcellularLocation>
</comment>
<dbReference type="GO" id="GO:0006397">
    <property type="term" value="P:mRNA processing"/>
    <property type="evidence" value="ECO:0007669"/>
    <property type="project" value="UniProtKB-KW"/>
</dbReference>
<keyword evidence="5" id="KW-0963">Cytoplasm</keyword>
<dbReference type="AlphaFoldDB" id="A0AB34FNA0"/>
<evidence type="ECO:0000256" key="6">
    <source>
        <dbReference type="ARBA" id="ARBA00022664"/>
    </source>
</evidence>
<feature type="region of interest" description="Disordered" evidence="9">
    <location>
        <begin position="248"/>
        <end position="383"/>
    </location>
</feature>
<feature type="compositionally biased region" description="Basic residues" evidence="9">
    <location>
        <begin position="198"/>
        <end position="214"/>
    </location>
</feature>
<evidence type="ECO:0000256" key="2">
    <source>
        <dbReference type="ARBA" id="ARBA00004496"/>
    </source>
</evidence>
<dbReference type="SMART" id="SM00443">
    <property type="entry name" value="G_patch"/>
    <property type="match status" value="1"/>
</dbReference>
<keyword evidence="8" id="KW-0539">Nucleus</keyword>
<dbReference type="PROSITE" id="PS50174">
    <property type="entry name" value="G_PATCH"/>
    <property type="match status" value="1"/>
</dbReference>
<proteinExistence type="inferred from homology"/>
<evidence type="ECO:0000256" key="7">
    <source>
        <dbReference type="ARBA" id="ARBA00023187"/>
    </source>
</evidence>
<gene>
    <name evidence="12" type="ORF">O9K51_06651</name>
</gene>
<feature type="domain" description="R3H" evidence="11">
    <location>
        <begin position="439"/>
        <end position="501"/>
    </location>
</feature>
<dbReference type="Proteomes" id="UP001163105">
    <property type="component" value="Unassembled WGS sequence"/>
</dbReference>
<dbReference type="GO" id="GO:0008380">
    <property type="term" value="P:RNA splicing"/>
    <property type="evidence" value="ECO:0007669"/>
    <property type="project" value="UniProtKB-KW"/>
</dbReference>
<sequence length="607" mass="66285">MADEARQTSQHDHSTWSSSSKLRSQPIQFRSAGLSEPLKNDDSTGQEEGLASVQPSPHIEQPINSTGDEAEESVVMGPEELEQVITQSNQKPPAIASTRASFFYDLVGERHTAATSKAAIAIPDRHRSPSTSSGDEVILFRGRGVGARPQPPVLGQRPVTRGAVEPQLSTAAVNASSTEAIGDGARGRDDTQISIGNGRHRQRKIGKRGGRRVGHGSEEDALLADYISNMRENGEMDDALNQHLQNQRDLGGTESDRSDPSVKNRLHEDGGWCRAMRFRGDDAPDGTTSQDIRQSSPRGSTENGRDQSDSGVDDETLAKLIAGQGISSGPEIDGEGEIPSDTDSTSSSDKGHAALGTNPDFDFMDWERPSLRPRKGRKSRAPVTFNVSDSDLEQQLQMAWNNDRLKKKQRKQQREELRALGLLGQRPQADDLRIKYPVGMSMQDVAEEFRVFLTGTDESRSFPPMDLHARKVIHELANQFKINSKSTGKAEQRRTTLHRTIRTLSYNEVKFEQAVSRIHRRYLPRLDVKGKRKPGNSSPAAGSHAATSYRDGEVVGAAAPELGTGNRGRAMLEKMGWSSGTALGATHNKGILQPVTQTMKRTKAGLG</sequence>
<comment type="similarity">
    <text evidence="3">Belongs to the SQS1 family.</text>
</comment>
<name>A0AB34FNA0_9HYPO</name>
<dbReference type="CDD" id="cd02646">
    <property type="entry name" value="R3H_G-patch"/>
    <property type="match status" value="1"/>
</dbReference>
<reference evidence="12" key="1">
    <citation type="submission" date="2023-01" db="EMBL/GenBank/DDBJ databases">
        <title>The growth and conidiation of Purpureocillium lavendulum are regulated by nitrogen source and histone H3K14 acetylation.</title>
        <authorList>
            <person name="Tang P."/>
            <person name="Han J."/>
            <person name="Zhang C."/>
            <person name="Tang P."/>
            <person name="Qi F."/>
            <person name="Zhang K."/>
            <person name="Liang L."/>
        </authorList>
    </citation>
    <scope>NUCLEOTIDE SEQUENCE</scope>
    <source>
        <strain evidence="12">YMF1.00683</strain>
    </source>
</reference>
<evidence type="ECO:0000256" key="5">
    <source>
        <dbReference type="ARBA" id="ARBA00022490"/>
    </source>
</evidence>
<feature type="region of interest" description="Disordered" evidence="9">
    <location>
        <begin position="174"/>
        <end position="217"/>
    </location>
</feature>
<keyword evidence="6" id="KW-0507">mRNA processing</keyword>
<evidence type="ECO:0000256" key="8">
    <source>
        <dbReference type="ARBA" id="ARBA00023242"/>
    </source>
</evidence>
<feature type="domain" description="G-patch" evidence="10">
    <location>
        <begin position="564"/>
        <end position="607"/>
    </location>
</feature>
<organism evidence="12 13">
    <name type="scientific">Purpureocillium lavendulum</name>
    <dbReference type="NCBI Taxonomy" id="1247861"/>
    <lineage>
        <taxon>Eukaryota</taxon>
        <taxon>Fungi</taxon>
        <taxon>Dikarya</taxon>
        <taxon>Ascomycota</taxon>
        <taxon>Pezizomycotina</taxon>
        <taxon>Sordariomycetes</taxon>
        <taxon>Hypocreomycetidae</taxon>
        <taxon>Hypocreales</taxon>
        <taxon>Ophiocordycipitaceae</taxon>
        <taxon>Purpureocillium</taxon>
    </lineage>
</organism>
<dbReference type="InterPro" id="IPR051189">
    <property type="entry name" value="Splicing_assoc_domain"/>
</dbReference>
<dbReference type="InterPro" id="IPR000467">
    <property type="entry name" value="G_patch_dom"/>
</dbReference>
<keyword evidence="13" id="KW-1185">Reference proteome</keyword>
<dbReference type="GO" id="GO:0005737">
    <property type="term" value="C:cytoplasm"/>
    <property type="evidence" value="ECO:0007669"/>
    <property type="project" value="UniProtKB-SubCell"/>
</dbReference>
<evidence type="ECO:0000256" key="4">
    <source>
        <dbReference type="ARBA" id="ARBA00018964"/>
    </source>
</evidence>
<dbReference type="Pfam" id="PF01424">
    <property type="entry name" value="R3H"/>
    <property type="match status" value="1"/>
</dbReference>
<accession>A0AB34FNA0</accession>
<keyword evidence="7" id="KW-0508">mRNA splicing</keyword>
<protein>
    <recommendedName>
        <fullName evidence="4">Protein SQS1</fullName>
    </recommendedName>
</protein>
<feature type="compositionally biased region" description="Polar residues" evidence="9">
    <location>
        <begin position="286"/>
        <end position="302"/>
    </location>
</feature>
<evidence type="ECO:0000256" key="1">
    <source>
        <dbReference type="ARBA" id="ARBA00004123"/>
    </source>
</evidence>
<dbReference type="GO" id="GO:0003676">
    <property type="term" value="F:nucleic acid binding"/>
    <property type="evidence" value="ECO:0007669"/>
    <property type="project" value="UniProtKB-UniRule"/>
</dbReference>
<dbReference type="Gene3D" id="3.30.1370.50">
    <property type="entry name" value="R3H-like domain"/>
    <property type="match status" value="1"/>
</dbReference>
<dbReference type="InterPro" id="IPR001374">
    <property type="entry name" value="R3H_dom"/>
</dbReference>
<dbReference type="InterPro" id="IPR034082">
    <property type="entry name" value="R3H_G-patch"/>
</dbReference>
<evidence type="ECO:0000256" key="9">
    <source>
        <dbReference type="SAM" id="MobiDB-lite"/>
    </source>
</evidence>
<dbReference type="EMBL" id="JAQHRD010000005">
    <property type="protein sequence ID" value="KAJ6440859.1"/>
    <property type="molecule type" value="Genomic_DNA"/>
</dbReference>
<feature type="region of interest" description="Disordered" evidence="9">
    <location>
        <begin position="526"/>
        <end position="549"/>
    </location>
</feature>
<feature type="compositionally biased region" description="Basic and acidic residues" evidence="9">
    <location>
        <begin position="254"/>
        <end position="271"/>
    </location>
</feature>
<dbReference type="PANTHER" id="PTHR14195">
    <property type="entry name" value="G PATCH DOMAIN CONTAINING PROTEIN 2"/>
    <property type="match status" value="1"/>
</dbReference>
<evidence type="ECO:0000259" key="10">
    <source>
        <dbReference type="PROSITE" id="PS50174"/>
    </source>
</evidence>
<dbReference type="GO" id="GO:0005634">
    <property type="term" value="C:nucleus"/>
    <property type="evidence" value="ECO:0007669"/>
    <property type="project" value="UniProtKB-SubCell"/>
</dbReference>
<evidence type="ECO:0000313" key="13">
    <source>
        <dbReference type="Proteomes" id="UP001163105"/>
    </source>
</evidence>
<evidence type="ECO:0000313" key="12">
    <source>
        <dbReference type="EMBL" id="KAJ6440859.1"/>
    </source>
</evidence>
<dbReference type="SUPFAM" id="SSF82708">
    <property type="entry name" value="R3H domain"/>
    <property type="match status" value="1"/>
</dbReference>
<dbReference type="InterPro" id="IPR036867">
    <property type="entry name" value="R3H_dom_sf"/>
</dbReference>
<feature type="compositionally biased region" description="Basic and acidic residues" evidence="9">
    <location>
        <begin position="1"/>
        <end position="14"/>
    </location>
</feature>